<sequence>MDTTSQASEQQFPPSAVRHPPIPSKQIINRSNNSFPSPNSRQLVFLSPNHTSSQQGYLRVAKYEKLKSIRYCVGNQDDYRHLPRSQFWNNFKTWFENTFGRSLRQPDRMIAQLVKKHREKQAAMLAESGTARSETDLDQALDEWLQILDDIQEAKRQAKEDAEEYHRQRSQQMQNDMMKHRRKRIRHQQGDSSPGSNIQTPSDSGQQSSDVIQGLATALNPIAAAIESLAVSRNARRASSLAENNTVLRTDVADLKERVNEISGQMSAIREQMGAMMAILQRMDPKRE</sequence>
<name>A0A1J9PQB1_9EURO</name>
<organism evidence="2 3">
    <name type="scientific">Emergomyces pasteurianus Ep9510</name>
    <dbReference type="NCBI Taxonomy" id="1447872"/>
    <lineage>
        <taxon>Eukaryota</taxon>
        <taxon>Fungi</taxon>
        <taxon>Dikarya</taxon>
        <taxon>Ascomycota</taxon>
        <taxon>Pezizomycotina</taxon>
        <taxon>Eurotiomycetes</taxon>
        <taxon>Eurotiomycetidae</taxon>
        <taxon>Onygenales</taxon>
        <taxon>Ajellomycetaceae</taxon>
        <taxon>Emergomyces</taxon>
    </lineage>
</organism>
<feature type="region of interest" description="Disordered" evidence="1">
    <location>
        <begin position="158"/>
        <end position="210"/>
    </location>
</feature>
<dbReference type="OrthoDB" id="5431011at2759"/>
<feature type="compositionally biased region" description="Polar residues" evidence="1">
    <location>
        <begin position="1"/>
        <end position="13"/>
    </location>
</feature>
<dbReference type="EMBL" id="LGRN01000972">
    <property type="protein sequence ID" value="OJD10035.1"/>
    <property type="molecule type" value="Genomic_DNA"/>
</dbReference>
<dbReference type="VEuPathDB" id="FungiDB:AJ78_08788"/>
<reference evidence="2 3" key="1">
    <citation type="submission" date="2015-07" db="EMBL/GenBank/DDBJ databases">
        <title>Emmonsia species relationships and genome sequence.</title>
        <authorList>
            <consortium name="The Broad Institute Genomics Platform"/>
            <person name="Cuomo C.A."/>
            <person name="Munoz J.F."/>
            <person name="Imamovic A."/>
            <person name="Priest M.E."/>
            <person name="Young S."/>
            <person name="Clay O.K."/>
            <person name="McEwen J.G."/>
        </authorList>
    </citation>
    <scope>NUCLEOTIDE SEQUENCE [LARGE SCALE GENOMIC DNA]</scope>
    <source>
        <strain evidence="2 3">UAMH 9510</strain>
    </source>
</reference>
<feature type="region of interest" description="Disordered" evidence="1">
    <location>
        <begin position="1"/>
        <end position="24"/>
    </location>
</feature>
<gene>
    <name evidence="2" type="ORF">AJ78_08788</name>
</gene>
<evidence type="ECO:0000313" key="2">
    <source>
        <dbReference type="EMBL" id="OJD10035.1"/>
    </source>
</evidence>
<comment type="caution">
    <text evidence="2">The sequence shown here is derived from an EMBL/GenBank/DDBJ whole genome shotgun (WGS) entry which is preliminary data.</text>
</comment>
<proteinExistence type="predicted"/>
<feature type="compositionally biased region" description="Basic and acidic residues" evidence="1">
    <location>
        <begin position="158"/>
        <end position="167"/>
    </location>
</feature>
<evidence type="ECO:0000256" key="1">
    <source>
        <dbReference type="SAM" id="MobiDB-lite"/>
    </source>
</evidence>
<protein>
    <submittedName>
        <fullName evidence="2">Uncharacterized protein</fullName>
    </submittedName>
</protein>
<feature type="compositionally biased region" description="Polar residues" evidence="1">
    <location>
        <begin position="190"/>
        <end position="210"/>
    </location>
</feature>
<accession>A0A1J9PQB1</accession>
<dbReference type="Proteomes" id="UP000182235">
    <property type="component" value="Unassembled WGS sequence"/>
</dbReference>
<dbReference type="AlphaFoldDB" id="A0A1J9PQB1"/>
<evidence type="ECO:0000313" key="3">
    <source>
        <dbReference type="Proteomes" id="UP000182235"/>
    </source>
</evidence>
<keyword evidence="3" id="KW-1185">Reference proteome</keyword>